<keyword evidence="4" id="KW-1185">Reference proteome</keyword>
<accession>A0A543FCE7</accession>
<dbReference type="InterPro" id="IPR022062">
    <property type="entry name" value="DUF3618"/>
</dbReference>
<gene>
    <name evidence="3" type="ORF">FB390_3140</name>
</gene>
<reference evidence="3 4" key="1">
    <citation type="submission" date="2019-06" db="EMBL/GenBank/DDBJ databases">
        <title>Sequencing the genomes of 1000 actinobacteria strains.</title>
        <authorList>
            <person name="Klenk H.-P."/>
        </authorList>
    </citation>
    <scope>NUCLEOTIDE SEQUENCE [LARGE SCALE GENOMIC DNA]</scope>
    <source>
        <strain evidence="3 4">DSM 103495</strain>
    </source>
</reference>
<dbReference type="Gene3D" id="1.20.120.20">
    <property type="entry name" value="Apolipoprotein"/>
    <property type="match status" value="1"/>
</dbReference>
<comment type="caution">
    <text evidence="3">The sequence shown here is derived from an EMBL/GenBank/DDBJ whole genome shotgun (WGS) entry which is preliminary data.</text>
</comment>
<keyword evidence="2" id="KW-0472">Membrane</keyword>
<dbReference type="Proteomes" id="UP000316331">
    <property type="component" value="Unassembled WGS sequence"/>
</dbReference>
<dbReference type="EMBL" id="VFPG01000001">
    <property type="protein sequence ID" value="TQM31482.1"/>
    <property type="molecule type" value="Genomic_DNA"/>
</dbReference>
<name>A0A543FCE7_9NOCA</name>
<feature type="compositionally biased region" description="Basic and acidic residues" evidence="1">
    <location>
        <begin position="15"/>
        <end position="94"/>
    </location>
</feature>
<keyword evidence="2" id="KW-0812">Transmembrane</keyword>
<feature type="transmembrane region" description="Helical" evidence="2">
    <location>
        <begin position="124"/>
        <end position="141"/>
    </location>
</feature>
<feature type="region of interest" description="Disordered" evidence="1">
    <location>
        <begin position="1"/>
        <end position="94"/>
    </location>
</feature>
<dbReference type="Pfam" id="PF12277">
    <property type="entry name" value="DUF3618"/>
    <property type="match status" value="1"/>
</dbReference>
<proteinExistence type="predicted"/>
<dbReference type="OrthoDB" id="4561644at2"/>
<sequence length="146" mass="16039">MSGGGRPNIPNGSDALRKDRDQARQRLGETVEELTGKFDIPGRVEDKAHETADAARHRVADAKQHARDTADAARHRVADAKQHAHDTAEQARAQVEHLVDRASKAQEPVIHKGKQLVGAARMRPAPIAAAAVGAVVLFWWMRRRRA</sequence>
<evidence type="ECO:0000256" key="2">
    <source>
        <dbReference type="SAM" id="Phobius"/>
    </source>
</evidence>
<organism evidence="3 4">
    <name type="scientific">Nocardia bhagyanarayanae</name>
    <dbReference type="NCBI Taxonomy" id="1215925"/>
    <lineage>
        <taxon>Bacteria</taxon>
        <taxon>Bacillati</taxon>
        <taxon>Actinomycetota</taxon>
        <taxon>Actinomycetes</taxon>
        <taxon>Mycobacteriales</taxon>
        <taxon>Nocardiaceae</taxon>
        <taxon>Nocardia</taxon>
    </lineage>
</organism>
<dbReference type="RefSeq" id="WP_141809563.1">
    <property type="nucleotide sequence ID" value="NZ_VFPG01000001.1"/>
</dbReference>
<protein>
    <submittedName>
        <fullName evidence="3">Uncharacterized protein DUF3618</fullName>
    </submittedName>
</protein>
<evidence type="ECO:0000313" key="4">
    <source>
        <dbReference type="Proteomes" id="UP000316331"/>
    </source>
</evidence>
<dbReference type="AlphaFoldDB" id="A0A543FCE7"/>
<evidence type="ECO:0000313" key="3">
    <source>
        <dbReference type="EMBL" id="TQM31482.1"/>
    </source>
</evidence>
<evidence type="ECO:0000256" key="1">
    <source>
        <dbReference type="SAM" id="MobiDB-lite"/>
    </source>
</evidence>
<keyword evidence="2" id="KW-1133">Transmembrane helix</keyword>